<dbReference type="PANTHER" id="PTHR28243">
    <property type="entry name" value="AGL049CP"/>
    <property type="match status" value="1"/>
</dbReference>
<feature type="domain" description="Pyridoxamine 5'-phosphate oxidase Alr4036 family FMN-binding" evidence="1">
    <location>
        <begin position="6"/>
        <end position="94"/>
    </location>
</feature>
<dbReference type="PANTHER" id="PTHR28243:SF1">
    <property type="entry name" value="PYRIDOXAMINE 5'-PHOSPHATE OXIDASE ALR4036 FAMILY FMN-BINDING DOMAIN-CONTAINING PROTEIN"/>
    <property type="match status" value="1"/>
</dbReference>
<dbReference type="GO" id="GO:0010181">
    <property type="term" value="F:FMN binding"/>
    <property type="evidence" value="ECO:0007669"/>
    <property type="project" value="InterPro"/>
</dbReference>
<sequence>MSPAKPAWLSILEQQLKENTKCLAYAFSTLSQEGTPKVRHVIHRGFTPSSLLLTTTDIRMNKPAHLSHSSTIELAWWLSSTNVQFRITGQAYTIPLTTFLSDKEFNRIIDGLKVRGTEESGREWWEEKRNELWQGVSGHLRAGFGRPSPGKRLEEVEVSSKWPETIPAKSDDAEEQKLVETAYNHFAIVAIRPEAVEFLELQPIPNHRTQWRWTKNSDIKDGGSWEEVKIVP</sequence>
<organism evidence="2 3">
    <name type="scientific">Cryptococcus neoformans Tu259-1</name>
    <dbReference type="NCBI Taxonomy" id="1230072"/>
    <lineage>
        <taxon>Eukaryota</taxon>
        <taxon>Fungi</taxon>
        <taxon>Dikarya</taxon>
        <taxon>Basidiomycota</taxon>
        <taxon>Agaricomycotina</taxon>
        <taxon>Tremellomycetes</taxon>
        <taxon>Tremellales</taxon>
        <taxon>Cryptococcaceae</taxon>
        <taxon>Cryptococcus</taxon>
        <taxon>Cryptococcus neoformans species complex</taxon>
    </lineage>
</organism>
<comment type="caution">
    <text evidence="2">The sequence shown here is derived from an EMBL/GenBank/DDBJ whole genome shotgun (WGS) entry which is preliminary data.</text>
</comment>
<gene>
    <name evidence="2" type="ORF">C361_05863</name>
</gene>
<dbReference type="Pfam" id="PF12766">
    <property type="entry name" value="Pyridox_oxase_2"/>
    <property type="match status" value="1"/>
</dbReference>
<reference evidence="2 3" key="1">
    <citation type="submission" date="2017-06" db="EMBL/GenBank/DDBJ databases">
        <title>Global population genomics of the pathogenic fungus Cryptococcus neoformans var. grubii.</title>
        <authorList>
            <person name="Cuomo C."/>
            <person name="Litvintseva A."/>
            <person name="Chen Y."/>
            <person name="Young S."/>
            <person name="Zeng Q."/>
            <person name="Chapman S."/>
            <person name="Gujja S."/>
            <person name="Saif S."/>
            <person name="Birren B."/>
        </authorList>
    </citation>
    <scope>NUCLEOTIDE SEQUENCE [LARGE SCALE GENOMIC DNA]</scope>
    <source>
        <strain evidence="2 3">Tu259-1</strain>
    </source>
</reference>
<dbReference type="Gene3D" id="2.30.110.10">
    <property type="entry name" value="Electron Transport, Fmn-binding Protein, Chain A"/>
    <property type="match status" value="1"/>
</dbReference>
<dbReference type="OrthoDB" id="434253at2759"/>
<dbReference type="EMBL" id="AMKT01000078">
    <property type="protein sequence ID" value="OXG13723.1"/>
    <property type="molecule type" value="Genomic_DNA"/>
</dbReference>
<evidence type="ECO:0000313" key="2">
    <source>
        <dbReference type="EMBL" id="OXG13723.1"/>
    </source>
</evidence>
<dbReference type="InterPro" id="IPR012349">
    <property type="entry name" value="Split_barrel_FMN-bd"/>
</dbReference>
<evidence type="ECO:0000259" key="1">
    <source>
        <dbReference type="Pfam" id="PF12766"/>
    </source>
</evidence>
<protein>
    <recommendedName>
        <fullName evidence="1">Pyridoxamine 5'-phosphate oxidase Alr4036 family FMN-binding domain-containing protein</fullName>
    </recommendedName>
</protein>
<dbReference type="InterPro" id="IPR024624">
    <property type="entry name" value="Pyridox_Oxase_Alr4036_FMN-bd"/>
</dbReference>
<proteinExistence type="predicted"/>
<dbReference type="Proteomes" id="UP000199727">
    <property type="component" value="Unassembled WGS sequence"/>
</dbReference>
<evidence type="ECO:0000313" key="3">
    <source>
        <dbReference type="Proteomes" id="UP000199727"/>
    </source>
</evidence>
<accession>A0A854Q6Y7</accession>
<name>A0A854Q6Y7_CRYNE</name>
<dbReference type="AlphaFoldDB" id="A0A854Q6Y7"/>
<dbReference type="SUPFAM" id="SSF50475">
    <property type="entry name" value="FMN-binding split barrel"/>
    <property type="match status" value="1"/>
</dbReference>